<dbReference type="SUPFAM" id="SSF52172">
    <property type="entry name" value="CheY-like"/>
    <property type="match status" value="3"/>
</dbReference>
<protein>
    <recommendedName>
        <fullName evidence="2">histidine kinase</fullName>
        <ecNumber evidence="2">2.7.13.3</ecNumber>
    </recommendedName>
</protein>
<keyword evidence="7" id="KW-0067">ATP-binding</keyword>
<dbReference type="PANTHER" id="PTHR44591:SF3">
    <property type="entry name" value="RESPONSE REGULATORY DOMAIN-CONTAINING PROTEIN"/>
    <property type="match status" value="1"/>
</dbReference>
<dbReference type="FunFam" id="3.40.50.2300:FF:000121">
    <property type="entry name" value="Sensor histidine kinase RcsC"/>
    <property type="match status" value="1"/>
</dbReference>
<dbReference type="Pfam" id="PF00072">
    <property type="entry name" value="Response_reg"/>
    <property type="match status" value="3"/>
</dbReference>
<dbReference type="GO" id="GO:0000160">
    <property type="term" value="P:phosphorelay signal transduction system"/>
    <property type="evidence" value="ECO:0007669"/>
    <property type="project" value="UniProtKB-KW"/>
</dbReference>
<dbReference type="EC" id="2.7.13.3" evidence="2"/>
<dbReference type="NCBIfam" id="TIGR00254">
    <property type="entry name" value="GGDEF"/>
    <property type="match status" value="1"/>
</dbReference>
<dbReference type="EMBL" id="AP021876">
    <property type="protein sequence ID" value="BBO82164.1"/>
    <property type="molecule type" value="Genomic_DNA"/>
</dbReference>
<evidence type="ECO:0000259" key="10">
    <source>
        <dbReference type="PROSITE" id="PS50110"/>
    </source>
</evidence>
<feature type="modified residue" description="4-aspartylphosphate" evidence="9">
    <location>
        <position position="345"/>
    </location>
</feature>
<feature type="domain" description="Response regulatory" evidence="10">
    <location>
        <begin position="9"/>
        <end position="125"/>
    </location>
</feature>
<dbReference type="InterPro" id="IPR000160">
    <property type="entry name" value="GGDEF_dom"/>
</dbReference>
<dbReference type="AlphaFoldDB" id="A0A5K7ZL93"/>
<feature type="domain" description="Response regulatory" evidence="10">
    <location>
        <begin position="142"/>
        <end position="258"/>
    </location>
</feature>
<sequence length="601" mass="67420">MMSDEYRKTILVIEDNPLNLKLARDLIRIQGYDVFEAQNAETGIELATLHDPDLILMDIELPGISGLEATQRIRNDPELCEIPVIALSANAMEEDKAKALVAGCDDYITKPIDIRSFPETIHRYLPKPEDRENPPEASRGHRILVVDDDHLNIKLLAAQLVSKGYLVSTANDGEAALTIVATDRPDLILLDIMMPGIDGYEVTERLKADAETRDIPIILVTALTGDDEKRRGLEAGADEFINKPLNYPELEARVSSLLRLKEYQDQIVSRKQSENLMVKGLIKKEDAILEDPNLPTVLIVEDDLTNAKLLSRYLTMMPCHLEVVNTGEQAIQIAALKKIDIMLLDIILPTMDGFEVCKAIKTSEHTIPIQVVMITSLTDTQSKLKGIEAGTDDFLVKPINKDELHARLRSLLKKKAYIDRLRAKVEGALYAAITDKLTGVYNHGYLKHFLELEFNRSKKHKHNLGLLMVDVDDFKKFNDQYGHQCGDRALSMIAKTMKSKIRDIDLVARYGGEEFSIVLPYADLTVAKNVASRLLEAVSNHLEVDTVPVARLSVSIGISIFPDLCETPEDLLKTADLALYQAKNRGKNQYCVYEKNEMLRN</sequence>
<dbReference type="PANTHER" id="PTHR44591">
    <property type="entry name" value="STRESS RESPONSE REGULATOR PROTEIN 1"/>
    <property type="match status" value="1"/>
</dbReference>
<feature type="modified residue" description="4-aspartylphosphate" evidence="9">
    <location>
        <position position="191"/>
    </location>
</feature>
<dbReference type="InterPro" id="IPR029787">
    <property type="entry name" value="Nucleotide_cyclase"/>
</dbReference>
<keyword evidence="5" id="KW-0547">Nucleotide-binding</keyword>
<evidence type="ECO:0000256" key="8">
    <source>
        <dbReference type="ARBA" id="ARBA00023012"/>
    </source>
</evidence>
<evidence type="ECO:0000313" key="12">
    <source>
        <dbReference type="EMBL" id="BBO82164.1"/>
    </source>
</evidence>
<keyword evidence="6" id="KW-0418">Kinase</keyword>
<dbReference type="SUPFAM" id="SSF55073">
    <property type="entry name" value="Nucleotide cyclase"/>
    <property type="match status" value="1"/>
</dbReference>
<dbReference type="Gene3D" id="3.40.50.2300">
    <property type="match status" value="3"/>
</dbReference>
<evidence type="ECO:0000256" key="2">
    <source>
        <dbReference type="ARBA" id="ARBA00012438"/>
    </source>
</evidence>
<feature type="modified residue" description="4-aspartylphosphate" evidence="9">
    <location>
        <position position="58"/>
    </location>
</feature>
<dbReference type="Pfam" id="PF00990">
    <property type="entry name" value="GGDEF"/>
    <property type="match status" value="1"/>
</dbReference>
<dbReference type="InterPro" id="IPR050595">
    <property type="entry name" value="Bact_response_regulator"/>
</dbReference>
<proteinExistence type="predicted"/>
<keyword evidence="8" id="KW-0902">Two-component regulatory system</keyword>
<evidence type="ECO:0000256" key="5">
    <source>
        <dbReference type="ARBA" id="ARBA00022741"/>
    </source>
</evidence>
<dbReference type="PROSITE" id="PS50110">
    <property type="entry name" value="RESPONSE_REGULATORY"/>
    <property type="match status" value="3"/>
</dbReference>
<dbReference type="InterPro" id="IPR011006">
    <property type="entry name" value="CheY-like_superfamily"/>
</dbReference>
<dbReference type="Gene3D" id="3.30.70.270">
    <property type="match status" value="1"/>
</dbReference>
<dbReference type="SMART" id="SM00267">
    <property type="entry name" value="GGDEF"/>
    <property type="match status" value="1"/>
</dbReference>
<reference evidence="12 13" key="1">
    <citation type="submission" date="2019-11" db="EMBL/GenBank/DDBJ databases">
        <title>Comparative genomics of hydrocarbon-degrading Desulfosarcina strains.</title>
        <authorList>
            <person name="Watanabe M."/>
            <person name="Kojima H."/>
            <person name="Fukui M."/>
        </authorList>
    </citation>
    <scope>NUCLEOTIDE SEQUENCE [LARGE SCALE GENOMIC DNA]</scope>
    <source>
        <strain evidence="12 13">28bB2T</strain>
    </source>
</reference>
<dbReference type="FunFam" id="3.30.70.270:FF:000001">
    <property type="entry name" value="Diguanylate cyclase domain protein"/>
    <property type="match status" value="1"/>
</dbReference>
<evidence type="ECO:0000259" key="11">
    <source>
        <dbReference type="PROSITE" id="PS50887"/>
    </source>
</evidence>
<dbReference type="PROSITE" id="PS50887">
    <property type="entry name" value="GGDEF"/>
    <property type="match status" value="1"/>
</dbReference>
<evidence type="ECO:0000256" key="7">
    <source>
        <dbReference type="ARBA" id="ARBA00022840"/>
    </source>
</evidence>
<dbReference type="Proteomes" id="UP000425960">
    <property type="component" value="Chromosome"/>
</dbReference>
<evidence type="ECO:0000256" key="3">
    <source>
        <dbReference type="ARBA" id="ARBA00022553"/>
    </source>
</evidence>
<gene>
    <name evidence="12" type="ORF">DSCO28_27300</name>
</gene>
<dbReference type="InterPro" id="IPR043128">
    <property type="entry name" value="Rev_trsase/Diguanyl_cyclase"/>
</dbReference>
<keyword evidence="3 9" id="KW-0597">Phosphoprotein</keyword>
<dbReference type="CDD" id="cd17548">
    <property type="entry name" value="REC_DivK-like"/>
    <property type="match status" value="1"/>
</dbReference>
<dbReference type="SMART" id="SM00448">
    <property type="entry name" value="REC"/>
    <property type="match status" value="3"/>
</dbReference>
<evidence type="ECO:0000256" key="6">
    <source>
        <dbReference type="ARBA" id="ARBA00022777"/>
    </source>
</evidence>
<dbReference type="CDD" id="cd01949">
    <property type="entry name" value="GGDEF"/>
    <property type="match status" value="1"/>
</dbReference>
<evidence type="ECO:0000256" key="1">
    <source>
        <dbReference type="ARBA" id="ARBA00000085"/>
    </source>
</evidence>
<evidence type="ECO:0000313" key="13">
    <source>
        <dbReference type="Proteomes" id="UP000425960"/>
    </source>
</evidence>
<dbReference type="KEGG" id="dov:DSCO28_27300"/>
<organism evidence="12 13">
    <name type="scientific">Desulfosarcina ovata subsp. sediminis</name>
    <dbReference type="NCBI Taxonomy" id="885957"/>
    <lineage>
        <taxon>Bacteria</taxon>
        <taxon>Pseudomonadati</taxon>
        <taxon>Thermodesulfobacteriota</taxon>
        <taxon>Desulfobacteria</taxon>
        <taxon>Desulfobacterales</taxon>
        <taxon>Desulfosarcinaceae</taxon>
        <taxon>Desulfosarcina</taxon>
    </lineage>
</organism>
<feature type="domain" description="Response regulatory" evidence="10">
    <location>
        <begin position="296"/>
        <end position="412"/>
    </location>
</feature>
<keyword evidence="4" id="KW-0808">Transferase</keyword>
<evidence type="ECO:0000256" key="9">
    <source>
        <dbReference type="PROSITE-ProRule" id="PRU00169"/>
    </source>
</evidence>
<dbReference type="InterPro" id="IPR001789">
    <property type="entry name" value="Sig_transdc_resp-reg_receiver"/>
</dbReference>
<dbReference type="GO" id="GO:0005524">
    <property type="term" value="F:ATP binding"/>
    <property type="evidence" value="ECO:0007669"/>
    <property type="project" value="UniProtKB-KW"/>
</dbReference>
<feature type="domain" description="GGDEF" evidence="11">
    <location>
        <begin position="462"/>
        <end position="595"/>
    </location>
</feature>
<name>A0A5K7ZL93_9BACT</name>
<dbReference type="RefSeq" id="WP_155322691.1">
    <property type="nucleotide sequence ID" value="NZ_AP021876.1"/>
</dbReference>
<accession>A0A5K7ZL93</accession>
<comment type="catalytic activity">
    <reaction evidence="1">
        <text>ATP + protein L-histidine = ADP + protein N-phospho-L-histidine.</text>
        <dbReference type="EC" id="2.7.13.3"/>
    </reaction>
</comment>
<dbReference type="GO" id="GO:0004673">
    <property type="term" value="F:protein histidine kinase activity"/>
    <property type="evidence" value="ECO:0007669"/>
    <property type="project" value="UniProtKB-EC"/>
</dbReference>
<evidence type="ECO:0000256" key="4">
    <source>
        <dbReference type="ARBA" id="ARBA00022679"/>
    </source>
</evidence>